<dbReference type="InterPro" id="IPR049458">
    <property type="entry name" value="EpsG-like"/>
</dbReference>
<dbReference type="AlphaFoldDB" id="A0A2X2LGH7"/>
<dbReference type="Proteomes" id="UP000251241">
    <property type="component" value="Unassembled WGS sequence"/>
</dbReference>
<dbReference type="EMBL" id="UAUU01000009">
    <property type="protein sequence ID" value="SPZ88420.1"/>
    <property type="molecule type" value="Genomic_DNA"/>
</dbReference>
<evidence type="ECO:0000313" key="2">
    <source>
        <dbReference type="Proteomes" id="UP000251241"/>
    </source>
</evidence>
<organism evidence="1 2">
    <name type="scientific">Sphingobacterium multivorum</name>
    <dbReference type="NCBI Taxonomy" id="28454"/>
    <lineage>
        <taxon>Bacteria</taxon>
        <taxon>Pseudomonadati</taxon>
        <taxon>Bacteroidota</taxon>
        <taxon>Sphingobacteriia</taxon>
        <taxon>Sphingobacteriales</taxon>
        <taxon>Sphingobacteriaceae</taxon>
        <taxon>Sphingobacterium</taxon>
    </lineage>
</organism>
<dbReference type="Pfam" id="PF14897">
    <property type="entry name" value="EpsG"/>
    <property type="match status" value="1"/>
</dbReference>
<evidence type="ECO:0008006" key="3">
    <source>
        <dbReference type="Google" id="ProtNLM"/>
    </source>
</evidence>
<name>A0A2X2LGH7_SPHMU</name>
<protein>
    <recommendedName>
        <fullName evidence="3">EpsG family protein</fullName>
    </recommendedName>
</protein>
<dbReference type="RefSeq" id="WP_112375292.1">
    <property type="nucleotide sequence ID" value="NZ_CP069793.1"/>
</dbReference>
<gene>
    <name evidence="1" type="ORF">NCTC11343_03475</name>
</gene>
<proteinExistence type="predicted"/>
<reference evidence="1 2" key="1">
    <citation type="submission" date="2018-06" db="EMBL/GenBank/DDBJ databases">
        <authorList>
            <consortium name="Pathogen Informatics"/>
            <person name="Doyle S."/>
        </authorList>
    </citation>
    <scope>NUCLEOTIDE SEQUENCE [LARGE SCALE GENOMIC DNA]</scope>
    <source>
        <strain evidence="1 2">NCTC11343</strain>
    </source>
</reference>
<accession>A0A2X2LGH7</accession>
<evidence type="ECO:0000313" key="1">
    <source>
        <dbReference type="EMBL" id="SPZ88420.1"/>
    </source>
</evidence>
<sequence length="404" mass="47243">MLKKNSLKAANVLLLFIFLTSLFGSFFGGILLFICASLLFKRVPISYFLFVVFVFSVVAFTQFTTTTQGNYDIVRYYMYYNLFANTTLNESWLFILDAGDPFFHILQYGIARVFPTDPRMFSFILSFLNGGLILYAALNFRIYSMNTGSRELGLRNFSLLFWFLGFFLLISFPNYTNVLRQYLAMVLFFVAISRKAINKSSWQFFVLAALSHWSILFYILVFFLFIWLKNKDRMILTISPFFGVILLVLLPVLPLTLKMKEYLLGEEILGIDKTMLLICLVVQIFLVYILRQVKSADKYLYILSLMSLSYAFLFLFNSTISTRHFYFLGILLVILFFVIQNNQTILLKNKVNSFLLMMIFLLFSFYNVKTLLSGNFEYRIFKDSQYMNSVIGIFDTDFPAEMIR</sequence>
<dbReference type="GeneID" id="97183335"/>